<organism evidence="2 3">
    <name type="scientific">Trifolium subterraneum</name>
    <name type="common">Subterranean clover</name>
    <dbReference type="NCBI Taxonomy" id="3900"/>
    <lineage>
        <taxon>Eukaryota</taxon>
        <taxon>Viridiplantae</taxon>
        <taxon>Streptophyta</taxon>
        <taxon>Embryophyta</taxon>
        <taxon>Tracheophyta</taxon>
        <taxon>Spermatophyta</taxon>
        <taxon>Magnoliopsida</taxon>
        <taxon>eudicotyledons</taxon>
        <taxon>Gunneridae</taxon>
        <taxon>Pentapetalae</taxon>
        <taxon>rosids</taxon>
        <taxon>fabids</taxon>
        <taxon>Fabales</taxon>
        <taxon>Fabaceae</taxon>
        <taxon>Papilionoideae</taxon>
        <taxon>50 kb inversion clade</taxon>
        <taxon>NPAAA clade</taxon>
        <taxon>Hologalegina</taxon>
        <taxon>IRL clade</taxon>
        <taxon>Trifolieae</taxon>
        <taxon>Trifolium</taxon>
    </lineage>
</organism>
<proteinExistence type="predicted"/>
<evidence type="ECO:0000313" key="3">
    <source>
        <dbReference type="Proteomes" id="UP000242715"/>
    </source>
</evidence>
<dbReference type="AlphaFoldDB" id="A0A2Z6N6G1"/>
<protein>
    <submittedName>
        <fullName evidence="2">Uncharacterized protein</fullName>
    </submittedName>
</protein>
<sequence>MTRPVRKHGKFSRILPTPDCARQGFNFINDFYIKEDRVSICEKFKVALLYKLHEQPFGYLQHPNGKSYMVGLNLDEGDCYMTSGIHMSNKFGFKAPTNVILEYQVVDNIFKMHVIKNEDVVTITSDDEEDDGVISDDGGVPEHGVQL</sequence>
<name>A0A2Z6N6G1_TRISU</name>
<evidence type="ECO:0000256" key="1">
    <source>
        <dbReference type="SAM" id="MobiDB-lite"/>
    </source>
</evidence>
<dbReference type="Proteomes" id="UP000242715">
    <property type="component" value="Unassembled WGS sequence"/>
</dbReference>
<accession>A0A2Z6N6G1</accession>
<reference evidence="3" key="1">
    <citation type="journal article" date="2017" name="Front. Plant Sci.">
        <title>Climate Clever Clovers: New Paradigm to Reduce the Environmental Footprint of Ruminants by Breeding Low Methanogenic Forages Utilizing Haplotype Variation.</title>
        <authorList>
            <person name="Kaur P."/>
            <person name="Appels R."/>
            <person name="Bayer P.E."/>
            <person name="Keeble-Gagnere G."/>
            <person name="Wang J."/>
            <person name="Hirakawa H."/>
            <person name="Shirasawa K."/>
            <person name="Vercoe P."/>
            <person name="Stefanova K."/>
            <person name="Durmic Z."/>
            <person name="Nichols P."/>
            <person name="Revell C."/>
            <person name="Isobe S.N."/>
            <person name="Edwards D."/>
            <person name="Erskine W."/>
        </authorList>
    </citation>
    <scope>NUCLEOTIDE SEQUENCE [LARGE SCALE GENOMIC DNA]</scope>
    <source>
        <strain evidence="3">cv. Daliak</strain>
    </source>
</reference>
<dbReference type="EMBL" id="DF973297">
    <property type="protein sequence ID" value="GAU24797.1"/>
    <property type="molecule type" value="Genomic_DNA"/>
</dbReference>
<keyword evidence="3" id="KW-1185">Reference proteome</keyword>
<gene>
    <name evidence="2" type="ORF">TSUD_157100</name>
</gene>
<feature type="region of interest" description="Disordered" evidence="1">
    <location>
        <begin position="126"/>
        <end position="147"/>
    </location>
</feature>
<evidence type="ECO:0000313" key="2">
    <source>
        <dbReference type="EMBL" id="GAU24797.1"/>
    </source>
</evidence>